<gene>
    <name evidence="1" type="ORF">CJ030_MR0G004692</name>
</gene>
<sequence>MPPPANSIGTEVEAWAGKKMGRNAIKGQGSGYVFGSVDCYLFWLRESQLGKQLFSVMQPVCNHVNTQPDWDAERETIDIRGAYVPQHRFQ</sequence>
<protein>
    <submittedName>
        <fullName evidence="1">Uncharacterized protein</fullName>
    </submittedName>
</protein>
<proteinExistence type="predicted"/>
<dbReference type="Proteomes" id="UP000516437">
    <property type="component" value="Unassembled WGS sequence"/>
</dbReference>
<evidence type="ECO:0000313" key="1">
    <source>
        <dbReference type="EMBL" id="KAB1201156.1"/>
    </source>
</evidence>
<name>A0A6A1ULU8_9ROSI</name>
<dbReference type="AlphaFoldDB" id="A0A6A1ULU8"/>
<accession>A0A6A1ULU8</accession>
<keyword evidence="2" id="KW-1185">Reference proteome</keyword>
<evidence type="ECO:0000313" key="2">
    <source>
        <dbReference type="Proteomes" id="UP000516437"/>
    </source>
</evidence>
<dbReference type="EMBL" id="RXIC02000092">
    <property type="protein sequence ID" value="KAB1201156.1"/>
    <property type="molecule type" value="Genomic_DNA"/>
</dbReference>
<reference evidence="1 2" key="1">
    <citation type="journal article" date="2019" name="Plant Biotechnol. J.">
        <title>The red bayberry genome and genetic basis of sex determination.</title>
        <authorList>
            <person name="Jia H.M."/>
            <person name="Jia H.J."/>
            <person name="Cai Q.L."/>
            <person name="Wang Y."/>
            <person name="Zhao H.B."/>
            <person name="Yang W.F."/>
            <person name="Wang G.Y."/>
            <person name="Li Y.H."/>
            <person name="Zhan D.L."/>
            <person name="Shen Y.T."/>
            <person name="Niu Q.F."/>
            <person name="Chang L."/>
            <person name="Qiu J."/>
            <person name="Zhao L."/>
            <person name="Xie H.B."/>
            <person name="Fu W.Y."/>
            <person name="Jin J."/>
            <person name="Li X.W."/>
            <person name="Jiao Y."/>
            <person name="Zhou C.C."/>
            <person name="Tu T."/>
            <person name="Chai C.Y."/>
            <person name="Gao J.L."/>
            <person name="Fan L.J."/>
            <person name="van de Weg E."/>
            <person name="Wang J.Y."/>
            <person name="Gao Z.S."/>
        </authorList>
    </citation>
    <scope>NUCLEOTIDE SEQUENCE [LARGE SCALE GENOMIC DNA]</scope>
    <source>
        <tissue evidence="1">Leaves</tissue>
    </source>
</reference>
<comment type="caution">
    <text evidence="1">The sequence shown here is derived from an EMBL/GenBank/DDBJ whole genome shotgun (WGS) entry which is preliminary data.</text>
</comment>
<organism evidence="1 2">
    <name type="scientific">Morella rubra</name>
    <name type="common">Chinese bayberry</name>
    <dbReference type="NCBI Taxonomy" id="262757"/>
    <lineage>
        <taxon>Eukaryota</taxon>
        <taxon>Viridiplantae</taxon>
        <taxon>Streptophyta</taxon>
        <taxon>Embryophyta</taxon>
        <taxon>Tracheophyta</taxon>
        <taxon>Spermatophyta</taxon>
        <taxon>Magnoliopsida</taxon>
        <taxon>eudicotyledons</taxon>
        <taxon>Gunneridae</taxon>
        <taxon>Pentapetalae</taxon>
        <taxon>rosids</taxon>
        <taxon>fabids</taxon>
        <taxon>Fagales</taxon>
        <taxon>Myricaceae</taxon>
        <taxon>Morella</taxon>
    </lineage>
</organism>